<organism evidence="14 15">
    <name type="scientific">Gimesia maris</name>
    <dbReference type="NCBI Taxonomy" id="122"/>
    <lineage>
        <taxon>Bacteria</taxon>
        <taxon>Pseudomonadati</taxon>
        <taxon>Planctomycetota</taxon>
        <taxon>Planctomycetia</taxon>
        <taxon>Planctomycetales</taxon>
        <taxon>Planctomycetaceae</taxon>
        <taxon>Gimesia</taxon>
    </lineage>
</organism>
<feature type="binding site" evidence="12">
    <location>
        <position position="290"/>
    </location>
    <ligand>
        <name>K(+)</name>
        <dbReference type="ChEBI" id="CHEBI:29103"/>
    </ligand>
</feature>
<evidence type="ECO:0000313" key="15">
    <source>
        <dbReference type="Proteomes" id="UP000263642"/>
    </source>
</evidence>
<dbReference type="SUPFAM" id="SSF53613">
    <property type="entry name" value="Ribokinase-like"/>
    <property type="match status" value="1"/>
</dbReference>
<feature type="binding site" evidence="12">
    <location>
        <position position="253"/>
    </location>
    <ligand>
        <name>K(+)</name>
        <dbReference type="ChEBI" id="CHEBI:29103"/>
    </ligand>
</feature>
<evidence type="ECO:0000256" key="2">
    <source>
        <dbReference type="ARBA" id="ARBA00012035"/>
    </source>
</evidence>
<dbReference type="Pfam" id="PF00294">
    <property type="entry name" value="PfkB"/>
    <property type="match status" value="1"/>
</dbReference>
<feature type="domain" description="Carbohydrate kinase PfkB" evidence="13">
    <location>
        <begin position="7"/>
        <end position="299"/>
    </location>
</feature>
<comment type="activity regulation">
    <text evidence="12">Activated by a monovalent cation that binds near, but not in, the active site. The most likely occupant of the site in vivo is potassium. Ion binding induces a conformational change that may alter substrate affinity.</text>
</comment>
<keyword evidence="12" id="KW-0963">Cytoplasm</keyword>
<comment type="similarity">
    <text evidence="12">Belongs to the carbohydrate kinase PfkB family. Ribokinase subfamily.</text>
</comment>
<evidence type="ECO:0000256" key="3">
    <source>
        <dbReference type="ARBA" id="ARBA00016943"/>
    </source>
</evidence>
<keyword evidence="6 12" id="KW-0547">Nucleotide-binding</keyword>
<evidence type="ECO:0000256" key="10">
    <source>
        <dbReference type="ARBA" id="ARBA00022958"/>
    </source>
</evidence>
<evidence type="ECO:0000256" key="11">
    <source>
        <dbReference type="ARBA" id="ARBA00023277"/>
    </source>
</evidence>
<dbReference type="PANTHER" id="PTHR10584:SF166">
    <property type="entry name" value="RIBOKINASE"/>
    <property type="match status" value="1"/>
</dbReference>
<protein>
    <recommendedName>
        <fullName evidence="3 12">Ribokinase</fullName>
        <shortName evidence="12">RK</shortName>
        <ecNumber evidence="2 12">2.7.1.15</ecNumber>
    </recommendedName>
</protein>
<evidence type="ECO:0000313" key="14">
    <source>
        <dbReference type="EMBL" id="HCO26211.1"/>
    </source>
</evidence>
<dbReference type="GO" id="GO:0005829">
    <property type="term" value="C:cytosol"/>
    <property type="evidence" value="ECO:0007669"/>
    <property type="project" value="TreeGrafter"/>
</dbReference>
<comment type="subunit">
    <text evidence="12">Homodimer.</text>
</comment>
<keyword evidence="9 12" id="KW-0460">Magnesium</keyword>
<evidence type="ECO:0000256" key="9">
    <source>
        <dbReference type="ARBA" id="ARBA00022842"/>
    </source>
</evidence>
<sequence length="317" mass="32884">MSDNKRAKIAVLGSINMDLMIRSAKLPLPGETVIAETKVENPGGKGANQAVAAARMGAEVTMIGCVGDDSFAEELLQNMKAEGINTRYVTRKTDTTSGVAVVMVEMSGENAILVVPGANGLVGLAELEQARQVICESDVLLMQLEVPVETVIAAAKIAREAGVPVILDPAPAPAGFPAELLKVDLICPNQSETAALTGKSLTSLEDVMAAIPALVEQGPHQILVTMADQGAVLFDGEAVEIIPPFQIQAIDSTAAGDAFAAGLAVKLAEQATLREAAYFASAAGAIAASGAGAQTAMPDREQIETLITKQVQERFHE</sequence>
<accession>A0A3D3RBJ4</accession>
<comment type="caution">
    <text evidence="12">Lacks conserved residue(s) required for the propagation of feature annotation.</text>
</comment>
<proteinExistence type="inferred from homology"/>
<dbReference type="PIRSF" id="PIRSF000535">
    <property type="entry name" value="1PFK/6PFK/LacC"/>
    <property type="match status" value="1"/>
</dbReference>
<keyword evidence="8 12" id="KW-0067">ATP-binding</keyword>
<feature type="binding site" evidence="12">
    <location>
        <position position="292"/>
    </location>
    <ligand>
        <name>K(+)</name>
        <dbReference type="ChEBI" id="CHEBI:29103"/>
    </ligand>
</feature>
<dbReference type="EC" id="2.7.1.15" evidence="2 12"/>
<comment type="cofactor">
    <cofactor evidence="12">
        <name>Mg(2+)</name>
        <dbReference type="ChEBI" id="CHEBI:18420"/>
    </cofactor>
    <text evidence="12">Requires a divalent cation, most likely magnesium in vivo, as an electrophilic catalyst to aid phosphoryl group transfer. It is the chelate of the metal and the nucleotide that is the actual substrate.</text>
</comment>
<feature type="binding site" evidence="12">
    <location>
        <position position="257"/>
    </location>
    <ligand>
        <name>substrate</name>
    </ligand>
</feature>
<dbReference type="Proteomes" id="UP000263642">
    <property type="component" value="Unassembled WGS sequence"/>
</dbReference>
<feature type="binding site" evidence="12">
    <location>
        <position position="251"/>
    </location>
    <ligand>
        <name>K(+)</name>
        <dbReference type="ChEBI" id="CHEBI:29103"/>
    </ligand>
</feature>
<feature type="binding site" evidence="12">
    <location>
        <begin position="256"/>
        <end position="257"/>
    </location>
    <ligand>
        <name>ATP</name>
        <dbReference type="ChEBI" id="CHEBI:30616"/>
    </ligand>
</feature>
<comment type="function">
    <text evidence="12">Catalyzes the phosphorylation of ribose at O-5 in a reaction requiring ATP and magnesium. The resulting D-ribose-5-phosphate can then be used either for sythesis of nucleotides, histidine, and tryptophan, or as a component of the pentose phosphate pathway.</text>
</comment>
<evidence type="ECO:0000256" key="1">
    <source>
        <dbReference type="ARBA" id="ARBA00005380"/>
    </source>
</evidence>
<feature type="binding site" evidence="12">
    <location>
        <position position="145"/>
    </location>
    <ligand>
        <name>substrate</name>
    </ligand>
</feature>
<evidence type="ECO:0000256" key="5">
    <source>
        <dbReference type="ARBA" id="ARBA00022723"/>
    </source>
</evidence>
<evidence type="ECO:0000256" key="8">
    <source>
        <dbReference type="ARBA" id="ARBA00022840"/>
    </source>
</evidence>
<dbReference type="InterPro" id="IPR017583">
    <property type="entry name" value="Tagatose/fructose_Pkinase"/>
</dbReference>
<evidence type="ECO:0000256" key="7">
    <source>
        <dbReference type="ARBA" id="ARBA00022777"/>
    </source>
</evidence>
<dbReference type="AlphaFoldDB" id="A0A3D3RBJ4"/>
<dbReference type="EMBL" id="DQAY01000152">
    <property type="protein sequence ID" value="HCO26211.1"/>
    <property type="molecule type" value="Genomic_DNA"/>
</dbReference>
<comment type="caution">
    <text evidence="14">The sequence shown here is derived from an EMBL/GenBank/DDBJ whole genome shotgun (WGS) entry which is preliminary data.</text>
</comment>
<dbReference type="GO" id="GO:0005524">
    <property type="term" value="F:ATP binding"/>
    <property type="evidence" value="ECO:0007669"/>
    <property type="project" value="UniProtKB-UniRule"/>
</dbReference>
<comment type="similarity">
    <text evidence="1">Belongs to the carbohydrate kinase pfkB family.</text>
</comment>
<keyword evidence="11 12" id="KW-0119">Carbohydrate metabolism</keyword>
<dbReference type="PRINTS" id="PR00990">
    <property type="entry name" value="RIBOKINASE"/>
</dbReference>
<evidence type="ECO:0000256" key="4">
    <source>
        <dbReference type="ARBA" id="ARBA00022679"/>
    </source>
</evidence>
<feature type="binding site" evidence="12">
    <location>
        <position position="189"/>
    </location>
    <ligand>
        <name>ATP</name>
        <dbReference type="ChEBI" id="CHEBI:30616"/>
    </ligand>
</feature>
<dbReference type="GO" id="GO:0046872">
    <property type="term" value="F:metal ion binding"/>
    <property type="evidence" value="ECO:0007669"/>
    <property type="project" value="UniProtKB-KW"/>
</dbReference>
<feature type="active site" description="Proton acceptor" evidence="12">
    <location>
        <position position="257"/>
    </location>
</feature>
<dbReference type="CDD" id="cd01174">
    <property type="entry name" value="ribokinase"/>
    <property type="match status" value="1"/>
</dbReference>
<dbReference type="InterPro" id="IPR002173">
    <property type="entry name" value="Carboh/pur_kinase_PfkB_CS"/>
</dbReference>
<feature type="binding site" evidence="12">
    <location>
        <position position="287"/>
    </location>
    <ligand>
        <name>K(+)</name>
        <dbReference type="ChEBI" id="CHEBI:29103"/>
    </ligand>
</feature>
<keyword evidence="7 12" id="KW-0418">Kinase</keyword>
<feature type="binding site" evidence="12">
    <location>
        <begin position="44"/>
        <end position="48"/>
    </location>
    <ligand>
        <name>substrate</name>
    </ligand>
</feature>
<keyword evidence="4 12" id="KW-0808">Transferase</keyword>
<name>A0A3D3RBJ4_9PLAN</name>
<keyword evidence="5 12" id="KW-0479">Metal-binding</keyword>
<keyword evidence="10 12" id="KW-0630">Potassium</keyword>
<comment type="catalytic activity">
    <reaction evidence="12">
        <text>D-ribose + ATP = D-ribose 5-phosphate + ADP + H(+)</text>
        <dbReference type="Rhea" id="RHEA:13697"/>
        <dbReference type="ChEBI" id="CHEBI:15378"/>
        <dbReference type="ChEBI" id="CHEBI:30616"/>
        <dbReference type="ChEBI" id="CHEBI:47013"/>
        <dbReference type="ChEBI" id="CHEBI:78346"/>
        <dbReference type="ChEBI" id="CHEBI:456216"/>
        <dbReference type="EC" id="2.7.1.15"/>
    </reaction>
</comment>
<dbReference type="InterPro" id="IPR011877">
    <property type="entry name" value="Ribokinase"/>
</dbReference>
<dbReference type="InterPro" id="IPR002139">
    <property type="entry name" value="Ribo/fructo_kinase"/>
</dbReference>
<dbReference type="HAMAP" id="MF_01987">
    <property type="entry name" value="Ribokinase"/>
    <property type="match status" value="1"/>
</dbReference>
<dbReference type="GO" id="GO:0004747">
    <property type="term" value="F:ribokinase activity"/>
    <property type="evidence" value="ECO:0007669"/>
    <property type="project" value="UniProtKB-UniRule"/>
</dbReference>
<evidence type="ECO:0000256" key="6">
    <source>
        <dbReference type="ARBA" id="ARBA00022741"/>
    </source>
</evidence>
<dbReference type="PROSITE" id="PS00584">
    <property type="entry name" value="PFKB_KINASES_2"/>
    <property type="match status" value="1"/>
</dbReference>
<dbReference type="InterPro" id="IPR011611">
    <property type="entry name" value="PfkB_dom"/>
</dbReference>
<dbReference type="NCBIfam" id="TIGR02152">
    <property type="entry name" value="D_ribokin_bact"/>
    <property type="match status" value="1"/>
</dbReference>
<feature type="binding site" evidence="12">
    <location>
        <begin position="16"/>
        <end position="18"/>
    </location>
    <ligand>
        <name>substrate</name>
    </ligand>
</feature>
<comment type="subcellular location">
    <subcellularLocation>
        <location evidence="12">Cytoplasm</location>
    </subcellularLocation>
</comment>
<dbReference type="Gene3D" id="3.40.1190.20">
    <property type="match status" value="1"/>
</dbReference>
<dbReference type="UniPathway" id="UPA00916">
    <property type="reaction ID" value="UER00889"/>
</dbReference>
<reference evidence="14 15" key="1">
    <citation type="journal article" date="2018" name="Nat. Biotechnol.">
        <title>A standardized bacterial taxonomy based on genome phylogeny substantially revises the tree of life.</title>
        <authorList>
            <person name="Parks D.H."/>
            <person name="Chuvochina M."/>
            <person name="Waite D.W."/>
            <person name="Rinke C."/>
            <person name="Skarshewski A."/>
            <person name="Chaumeil P.A."/>
            <person name="Hugenholtz P."/>
        </authorList>
    </citation>
    <scope>NUCLEOTIDE SEQUENCE [LARGE SCALE GENOMIC DNA]</scope>
    <source>
        <strain evidence="14">UBA9375</strain>
    </source>
</reference>
<evidence type="ECO:0000256" key="12">
    <source>
        <dbReference type="HAMAP-Rule" id="MF_01987"/>
    </source>
</evidence>
<dbReference type="GO" id="GO:0019303">
    <property type="term" value="P:D-ribose catabolic process"/>
    <property type="evidence" value="ECO:0007669"/>
    <property type="project" value="UniProtKB-UniRule"/>
</dbReference>
<dbReference type="InterPro" id="IPR029056">
    <property type="entry name" value="Ribokinase-like"/>
</dbReference>
<gene>
    <name evidence="12 14" type="primary">rbsK</name>
    <name evidence="14" type="ORF">DIT97_25510</name>
</gene>
<comment type="pathway">
    <text evidence="12">Carbohydrate metabolism; D-ribose degradation; D-ribose 5-phosphate from beta-D-ribopyranose: step 2/2.</text>
</comment>
<dbReference type="PANTHER" id="PTHR10584">
    <property type="entry name" value="SUGAR KINASE"/>
    <property type="match status" value="1"/>
</dbReference>
<evidence type="ECO:0000259" key="13">
    <source>
        <dbReference type="Pfam" id="PF00294"/>
    </source>
</evidence>